<reference evidence="3 5" key="2">
    <citation type="submission" date="2020-10" db="EMBL/GenBank/DDBJ databases">
        <title>Genome sequencing of Bifidobacterium eulemuris_DSMZ_100216.</title>
        <authorList>
            <person name="Kim J."/>
        </authorList>
    </citation>
    <scope>NUCLEOTIDE SEQUENCE [LARGE SCALE GENOMIC DNA]</scope>
    <source>
        <strain evidence="3 5">DSM 100216</strain>
    </source>
</reference>
<accession>A0A261G5V0</accession>
<dbReference type="OrthoDB" id="555447at2"/>
<evidence type="ECO:0000313" key="2">
    <source>
        <dbReference type="EMBL" id="OZG66575.1"/>
    </source>
</evidence>
<dbReference type="GO" id="GO:0016758">
    <property type="term" value="F:hexosyltransferase activity"/>
    <property type="evidence" value="ECO:0007669"/>
    <property type="project" value="InterPro"/>
</dbReference>
<dbReference type="InterPro" id="IPR007235">
    <property type="entry name" value="Glyco_trans_28_C"/>
</dbReference>
<dbReference type="Proteomes" id="UP000593943">
    <property type="component" value="Chromosome"/>
</dbReference>
<sequence>MIFVTVGTHEQPFDRLVRAVDELKGDGVIASDEQVFIQTGFSTYTPRHCEWAKLLPYQEMQQRVRDARIVITHGGPSSFLAPLRIGKIPIVAPRRVEYGEHVNDHQVDFTHDVAQRFDNIIIANDKNELADAIQNYGHLVADMSTEGLSHNDEFCQHFESLVTDLLPAKEA</sequence>
<evidence type="ECO:0000313" key="3">
    <source>
        <dbReference type="EMBL" id="QOL32658.1"/>
    </source>
</evidence>
<dbReference type="Gene3D" id="3.40.50.2000">
    <property type="entry name" value="Glycogen Phosphorylase B"/>
    <property type="match status" value="1"/>
</dbReference>
<feature type="domain" description="Glycosyl transferase family 28 C-terminal" evidence="1">
    <location>
        <begin position="1"/>
        <end position="116"/>
    </location>
</feature>
<dbReference type="Proteomes" id="UP000216057">
    <property type="component" value="Unassembled WGS sequence"/>
</dbReference>
<dbReference type="RefSeq" id="WP_094637286.1">
    <property type="nucleotide sequence ID" value="NZ_CP062938.1"/>
</dbReference>
<protein>
    <submittedName>
        <fullName evidence="2">Multidrug MFS transporter</fullName>
    </submittedName>
</protein>
<dbReference type="KEGG" id="beu:BE0216_09590"/>
<evidence type="ECO:0000313" key="5">
    <source>
        <dbReference type="Proteomes" id="UP000593943"/>
    </source>
</evidence>
<name>A0A261G5V0_9BIFI</name>
<evidence type="ECO:0000313" key="4">
    <source>
        <dbReference type="Proteomes" id="UP000216057"/>
    </source>
</evidence>
<dbReference type="EMBL" id="CP062938">
    <property type="protein sequence ID" value="QOL32658.1"/>
    <property type="molecule type" value="Genomic_DNA"/>
</dbReference>
<evidence type="ECO:0000259" key="1">
    <source>
        <dbReference type="Pfam" id="PF04101"/>
    </source>
</evidence>
<dbReference type="Pfam" id="PF04101">
    <property type="entry name" value="Glyco_tran_28_C"/>
    <property type="match status" value="1"/>
</dbReference>
<proteinExistence type="predicted"/>
<keyword evidence="5" id="KW-1185">Reference proteome</keyword>
<organism evidence="2 4">
    <name type="scientific">Bifidobacterium eulemuris</name>
    <dbReference type="NCBI Taxonomy" id="1765219"/>
    <lineage>
        <taxon>Bacteria</taxon>
        <taxon>Bacillati</taxon>
        <taxon>Actinomycetota</taxon>
        <taxon>Actinomycetes</taxon>
        <taxon>Bifidobacteriales</taxon>
        <taxon>Bifidobacteriaceae</taxon>
        <taxon>Bifidobacterium</taxon>
    </lineage>
</organism>
<gene>
    <name evidence="3" type="ORF">BE0216_09590</name>
    <name evidence="2" type="ORF">BEUL_1739</name>
</gene>
<dbReference type="EMBL" id="MWWZ01000009">
    <property type="protein sequence ID" value="OZG66575.1"/>
    <property type="molecule type" value="Genomic_DNA"/>
</dbReference>
<dbReference type="AlphaFoldDB" id="A0A261G5V0"/>
<reference evidence="2 4" key="1">
    <citation type="journal article" date="2017" name="BMC Genomics">
        <title>Comparative genomic and phylogenomic analyses of the Bifidobacteriaceae family.</title>
        <authorList>
            <person name="Lugli G.A."/>
            <person name="Milani C."/>
            <person name="Turroni F."/>
            <person name="Duranti S."/>
            <person name="Mancabelli L."/>
            <person name="Mangifesta M."/>
            <person name="Ferrario C."/>
            <person name="Modesto M."/>
            <person name="Mattarelli P."/>
            <person name="Jiri K."/>
            <person name="van Sinderen D."/>
            <person name="Ventura M."/>
        </authorList>
    </citation>
    <scope>NUCLEOTIDE SEQUENCE [LARGE SCALE GENOMIC DNA]</scope>
    <source>
        <strain evidence="2 4">DSM 100216</strain>
    </source>
</reference>